<comment type="caution">
    <text evidence="1">The sequence shown here is derived from an EMBL/GenBank/DDBJ whole genome shotgun (WGS) entry which is preliminary data.</text>
</comment>
<organism evidence="1 2">
    <name type="scientific">Naganishia adeliensis</name>
    <dbReference type="NCBI Taxonomy" id="92952"/>
    <lineage>
        <taxon>Eukaryota</taxon>
        <taxon>Fungi</taxon>
        <taxon>Dikarya</taxon>
        <taxon>Basidiomycota</taxon>
        <taxon>Agaricomycotina</taxon>
        <taxon>Tremellomycetes</taxon>
        <taxon>Filobasidiales</taxon>
        <taxon>Filobasidiaceae</taxon>
        <taxon>Naganishia</taxon>
    </lineage>
</organism>
<evidence type="ECO:0000313" key="2">
    <source>
        <dbReference type="Proteomes" id="UP001230649"/>
    </source>
</evidence>
<reference evidence="1" key="1">
    <citation type="submission" date="2023-04" db="EMBL/GenBank/DDBJ databases">
        <title>Draft Genome sequencing of Naganishia species isolated from polar environments using Oxford Nanopore Technology.</title>
        <authorList>
            <person name="Leo P."/>
            <person name="Venkateswaran K."/>
        </authorList>
    </citation>
    <scope>NUCLEOTIDE SEQUENCE</scope>
    <source>
        <strain evidence="1">MNA-CCFEE 5262</strain>
    </source>
</reference>
<dbReference type="Proteomes" id="UP001230649">
    <property type="component" value="Unassembled WGS sequence"/>
</dbReference>
<proteinExistence type="predicted"/>
<accession>A0ACC2WSI5</accession>
<sequence>MSFGRPPSIGENFKVNPPQRGSFPLDHEAMAEQFSQPSLFARFHRRLQDLYDGVPRLPQIKWERQWEMQALIEAVS</sequence>
<evidence type="ECO:0000313" key="1">
    <source>
        <dbReference type="EMBL" id="KAJ9113492.1"/>
    </source>
</evidence>
<dbReference type="EMBL" id="JASBWS010000012">
    <property type="protein sequence ID" value="KAJ9113492.1"/>
    <property type="molecule type" value="Genomic_DNA"/>
</dbReference>
<protein>
    <submittedName>
        <fullName evidence="1">Uncharacterized protein</fullName>
    </submittedName>
</protein>
<name>A0ACC2WSI5_9TREE</name>
<gene>
    <name evidence="1" type="ORF">QFC20_001843</name>
</gene>
<keyword evidence="2" id="KW-1185">Reference proteome</keyword>